<feature type="domain" description="Resolvase/invertase-type recombinase catalytic" evidence="1">
    <location>
        <begin position="1"/>
        <end position="23"/>
    </location>
</feature>
<gene>
    <name evidence="2" type="ORF">EGYM00163_LOCUS17020</name>
</gene>
<evidence type="ECO:0000313" key="2">
    <source>
        <dbReference type="EMBL" id="CAE0805894.1"/>
    </source>
</evidence>
<name>A0A7S4CTK7_9EUGL</name>
<evidence type="ECO:0000259" key="1">
    <source>
        <dbReference type="PROSITE" id="PS51736"/>
    </source>
</evidence>
<accession>A0A7S4CTK7</accession>
<dbReference type="GO" id="GO:0000150">
    <property type="term" value="F:DNA strand exchange activity"/>
    <property type="evidence" value="ECO:0007669"/>
    <property type="project" value="InterPro"/>
</dbReference>
<protein>
    <recommendedName>
        <fullName evidence="1">Resolvase/invertase-type recombinase catalytic domain-containing protein</fullName>
    </recommendedName>
</protein>
<organism evidence="2">
    <name type="scientific">Eutreptiella gymnastica</name>
    <dbReference type="NCBI Taxonomy" id="73025"/>
    <lineage>
        <taxon>Eukaryota</taxon>
        <taxon>Discoba</taxon>
        <taxon>Euglenozoa</taxon>
        <taxon>Euglenida</taxon>
        <taxon>Spirocuta</taxon>
        <taxon>Euglenophyceae</taxon>
        <taxon>Eutreptiales</taxon>
        <taxon>Eutreptiaceae</taxon>
        <taxon>Eutreptiella</taxon>
    </lineage>
</organism>
<dbReference type="PROSITE" id="PS51736">
    <property type="entry name" value="RECOMBINASES_3"/>
    <property type="match status" value="1"/>
</dbReference>
<proteinExistence type="predicted"/>
<dbReference type="InterPro" id="IPR006119">
    <property type="entry name" value="Resolv_N"/>
</dbReference>
<dbReference type="EMBL" id="HBJA01048204">
    <property type="protein sequence ID" value="CAE0805894.1"/>
    <property type="molecule type" value="Transcribed_RNA"/>
</dbReference>
<reference evidence="2" key="1">
    <citation type="submission" date="2021-01" db="EMBL/GenBank/DDBJ databases">
        <authorList>
            <person name="Corre E."/>
            <person name="Pelletier E."/>
            <person name="Niang G."/>
            <person name="Scheremetjew M."/>
            <person name="Finn R."/>
            <person name="Kale V."/>
            <person name="Holt S."/>
            <person name="Cochrane G."/>
            <person name="Meng A."/>
            <person name="Brown T."/>
            <person name="Cohen L."/>
        </authorList>
    </citation>
    <scope>NUCLEOTIDE SEQUENCE</scope>
    <source>
        <strain evidence="2">CCMP1594</strain>
    </source>
</reference>
<dbReference type="GO" id="GO:0003677">
    <property type="term" value="F:DNA binding"/>
    <property type="evidence" value="ECO:0007669"/>
    <property type="project" value="InterPro"/>
</dbReference>
<sequence length="133" mass="15461">MEFEREKVRQREHEAWRLAQQQRDVEASEMDARMLLLGSQQDTYNFLLWQEGLQRAEVTTRSLLMVSESQDLHTLKLSFATTRHGSHARSDLETVEDNGRGLLVMLQHAAWISLVGSRKRSACSRRPRLRRAA</sequence>
<dbReference type="AlphaFoldDB" id="A0A7S4CTK7"/>